<protein>
    <submittedName>
        <fullName evidence="1">Uncharacterized protein</fullName>
    </submittedName>
</protein>
<reference evidence="1" key="1">
    <citation type="submission" date="2017-02" db="UniProtKB">
        <authorList>
            <consortium name="WormBaseParasite"/>
        </authorList>
    </citation>
    <scope>IDENTIFICATION</scope>
</reference>
<name>A0A0R3QGT0_9BILA</name>
<evidence type="ECO:0000313" key="1">
    <source>
        <dbReference type="WBParaSite" id="BTMF_0000558601-mRNA-1"/>
    </source>
</evidence>
<sequence length="48" mass="5237">LISRHLTALFKRSISVMNGLSTKILHTVPFLSPTNMASRPGGPPMTFI</sequence>
<accession>A0A0R3QGT0</accession>
<dbReference type="WBParaSite" id="BTMF_0000558601-mRNA-1">
    <property type="protein sequence ID" value="BTMF_0000558601-mRNA-1"/>
    <property type="gene ID" value="BTMF_0000558601"/>
</dbReference>
<dbReference type="AlphaFoldDB" id="A0A0R3QGT0"/>
<organism evidence="1">
    <name type="scientific">Brugia timori</name>
    <dbReference type="NCBI Taxonomy" id="42155"/>
    <lineage>
        <taxon>Eukaryota</taxon>
        <taxon>Metazoa</taxon>
        <taxon>Ecdysozoa</taxon>
        <taxon>Nematoda</taxon>
        <taxon>Chromadorea</taxon>
        <taxon>Rhabditida</taxon>
        <taxon>Spirurina</taxon>
        <taxon>Spiruromorpha</taxon>
        <taxon>Filarioidea</taxon>
        <taxon>Onchocercidae</taxon>
        <taxon>Brugia</taxon>
    </lineage>
</organism>
<proteinExistence type="predicted"/>